<dbReference type="Pfam" id="PF13620">
    <property type="entry name" value="CarboxypepD_reg"/>
    <property type="match status" value="1"/>
</dbReference>
<feature type="transmembrane region" description="Helical" evidence="2">
    <location>
        <begin position="234"/>
        <end position="256"/>
    </location>
</feature>
<name>A0ABP8ZF87_9ACTN</name>
<keyword evidence="2" id="KW-1133">Transmembrane helix</keyword>
<dbReference type="EMBL" id="BAABKN010000031">
    <property type="protein sequence ID" value="GAA4755307.1"/>
    <property type="molecule type" value="Genomic_DNA"/>
</dbReference>
<dbReference type="Proteomes" id="UP001499882">
    <property type="component" value="Unassembled WGS sequence"/>
</dbReference>
<proteinExistence type="predicted"/>
<feature type="compositionally biased region" description="Basic and acidic residues" evidence="1">
    <location>
        <begin position="303"/>
        <end position="313"/>
    </location>
</feature>
<protein>
    <recommendedName>
        <fullName evidence="5">Alpha-amylase</fullName>
    </recommendedName>
</protein>
<comment type="caution">
    <text evidence="3">The sequence shown here is derived from an EMBL/GenBank/DDBJ whole genome shotgun (WGS) entry which is preliminary data.</text>
</comment>
<keyword evidence="4" id="KW-1185">Reference proteome</keyword>
<feature type="compositionally biased region" description="Gly residues" evidence="1">
    <location>
        <begin position="289"/>
        <end position="302"/>
    </location>
</feature>
<keyword evidence="2" id="KW-0472">Membrane</keyword>
<sequence length="2142" mass="217574">MTSSYPGTEPAPGLVVSTHLRTAAGAALPVEVTLINNASAPRVLTVGALGVDAAWLPAPLRTAALEPGQSVVVTLVLTPTQGTVPASYPFAFTVQALEPATGRPAGAAAVMVDSTLVVNPRNQLTLELRPRSASTVSSRKVRLALRNSGNEPARVTLDVKTSPRVRVRFRKKAIEVLPGATEVVRGRATVTHRRLFGGTEHHTYTVSASGTESLRHVEGSVAQHPLVGTMLMKAVALLSVLAIWIGAAVIFIPQLANRIGDRSSETSTSTTVEGDQGGGKGGDGKGDPSGDGGSSDSGGGSGDKGDKPDKSDGGKGGTQQAADTDDSVIALTGTVAGEQPGGVQVSLKPTSLVDEDAQGGIGVGVPSSQLGNTGMSLASSFLNRALPTTPRNRTSSTSADGSWAFAGVKKPGYYLLTFTKRGFQKQSFVIDSTSEASAEPLEVDLAAGQGTLSGTVTGPRGNKVGAATVTITDGTNTITTSSNSRGQVGHWSVKGLSTPGAYVVQAAKPGYSSESRMVDLAAGGTAAADLRLVSGVASLIGKVRTTNQSGELTGIGGATVTVTDEDGKVRTATTLTQGAAVPGSKARVAADFVGTYIVPGLPAPGTYVVTLSGPGLQTQTSKVKLKPGQSRAGVDADLTSSSGAVAGTINGMTSTGGSAGIVGAGLTLSNADNTYKTMSTSQPVGSFLFDGVAPGTYSLETKFFGYVGDHVTVTVKAGKTATVNRQIVQVEGGVLAARSSVQGRAIDGSTSLAVNCPDAKPECLVATVHEPGVDDDTSDDHTYTTDFLPTDEFTLPDPLTDPDGGLLPGLHKVTVSAPHYSSATASIQIGSDQTANVGTLALLPAPKIVGTITATVGSPSGNTCVWAVPYDGANPGAAPPEDCDLTPTTGTSRECQATDATFQSGMTGRICAFTAAGTGSYTIEVPTEGTYTIYIEPQDPEYLTPSPANLVLEPGASRNQSYVLNRLGRVNLTVRKTAVSGALEPAVGTTVTLKTTVDTPPKPAEATPIPADARTAAGGLMQFVGVRPGAYTVAADEGGLKDSRPVSVGLNQEVNVRLNLTAPIPAVVGRVTSSLDGQSTNVQGATVKVTAPVKYGDDDVPTPGTVTMTTKTQAQGSPGCFIIEEAGTGNSDVTGTGGCSWTTPGPTDPPVDPSRGKITFLSNVASLVEWSAPGYITDNETQYTLSTSALNSFTLVPHDVTLGTVNPTLKPADSTFDWSSVALSVVPDAGPTNAISAKATGLGTGTLAWVDSRTGSTPDMVIPGTYRITAKRAGYLDGSGTLVCPIPVHWPATTDVCKWDPTDVLSMEKLSSLDVTAKHDGTVVPGATYVLTRGSSTTPLQTLTGDPNGVVFTGLDPTLTDYKVSVRSAGYDFGVTTPLAIKCGDDTSVVLEAGATTVCDVKMRKLGTISGTITGKPAIPPATEPVTDLAGADVTVTECTSVVSGTCRALSATNAFTGKADDDGKFTITGTADKQGLDLDKNWLVTAVSPGYKLPDVASPVQPGTLVLGSSFDADGKATGNVEMLLKPVNASVTLLLDSTKVTGAHVELRRLTDAGTTTEWVQDAGVSGTSYTFTNVVPGSYIVAYSGAGLRASTSDVLIVSAGQLISLPVARAVNVVYGTITASDGGVLKDATVRVCATAACTTAAPGGDGVSMQVDTDATGYFAIRMVPDGDYWVKVMKSGYLSQTLGKFPFSPVLGPVALNPTLQVVTRKVTVTITTPWANNDLAAAGMKASLTPEEEGMTAYTNVALTADGSTTFKATFEQVKWGCWTFALTKPAGHLADPGALSGGPTDAAITECDGGDNVIVPKSDDTTDVAATLAVDEGRMDLSATLANYPGFAAAGPGAVRVTVKRGTKTWYTNPAFGVGGALTKIWLPTGGGAYTVTAEPASPSAFWPAVSVDKSVPAAQPTPAEAVAASLVLEEKAATLQVNVTGAPPSGATLTLTPPSGVTVPPGYLPTVPTGADGKVDLKLPGGSWTVTAMIPGDAENGTKVLLVPDDYPLTIAVVWPKATGATAGAPGSFTPSTYATPANLAALGGVDASPATAWTSGQHVVLGNDSKAYWTGSAWAAGVAPTPATGASAGKPGAFTPAGAALPANLAALKAAIDLGSAAAWTKDQYVVLGDDNNAYWDGTTWKAGKVP</sequence>
<organism evidence="3 4">
    <name type="scientific">Nocardioides endophyticus</name>
    <dbReference type="NCBI Taxonomy" id="1353775"/>
    <lineage>
        <taxon>Bacteria</taxon>
        <taxon>Bacillati</taxon>
        <taxon>Actinomycetota</taxon>
        <taxon>Actinomycetes</taxon>
        <taxon>Propionibacteriales</taxon>
        <taxon>Nocardioidaceae</taxon>
        <taxon>Nocardioides</taxon>
    </lineage>
</organism>
<reference evidence="4" key="1">
    <citation type="journal article" date="2019" name="Int. J. Syst. Evol. Microbiol.">
        <title>The Global Catalogue of Microorganisms (GCM) 10K type strain sequencing project: providing services to taxonomists for standard genome sequencing and annotation.</title>
        <authorList>
            <consortium name="The Broad Institute Genomics Platform"/>
            <consortium name="The Broad Institute Genome Sequencing Center for Infectious Disease"/>
            <person name="Wu L."/>
            <person name="Ma J."/>
        </authorList>
    </citation>
    <scope>NUCLEOTIDE SEQUENCE [LARGE SCALE GENOMIC DNA]</scope>
    <source>
        <strain evidence="4">JCM 18532</strain>
    </source>
</reference>
<evidence type="ECO:0008006" key="5">
    <source>
        <dbReference type="Google" id="ProtNLM"/>
    </source>
</evidence>
<gene>
    <name evidence="3" type="ORF">GCM10023350_45950</name>
</gene>
<dbReference type="InterPro" id="IPR013784">
    <property type="entry name" value="Carb-bd-like_fold"/>
</dbReference>
<accession>A0ABP8ZF87</accession>
<evidence type="ECO:0000313" key="3">
    <source>
        <dbReference type="EMBL" id="GAA4755307.1"/>
    </source>
</evidence>
<evidence type="ECO:0000313" key="4">
    <source>
        <dbReference type="Proteomes" id="UP001499882"/>
    </source>
</evidence>
<keyword evidence="2" id="KW-0812">Transmembrane</keyword>
<dbReference type="RefSeq" id="WP_345529414.1">
    <property type="nucleotide sequence ID" value="NZ_BAABKN010000031.1"/>
</dbReference>
<feature type="region of interest" description="Disordered" evidence="1">
    <location>
        <begin position="260"/>
        <end position="326"/>
    </location>
</feature>
<dbReference type="SUPFAM" id="SSF49452">
    <property type="entry name" value="Starch-binding domain-like"/>
    <property type="match status" value="3"/>
</dbReference>
<dbReference type="Gene3D" id="2.60.40.1120">
    <property type="entry name" value="Carboxypeptidase-like, regulatory domain"/>
    <property type="match status" value="4"/>
</dbReference>
<evidence type="ECO:0000256" key="1">
    <source>
        <dbReference type="SAM" id="MobiDB-lite"/>
    </source>
</evidence>
<evidence type="ECO:0000256" key="2">
    <source>
        <dbReference type="SAM" id="Phobius"/>
    </source>
</evidence>